<dbReference type="Proteomes" id="UP000487268">
    <property type="component" value="Unassembled WGS sequence"/>
</dbReference>
<dbReference type="InterPro" id="IPR037049">
    <property type="entry name" value="DUF1214_C_sf"/>
</dbReference>
<proteinExistence type="predicted"/>
<protein>
    <submittedName>
        <fullName evidence="1">Uncharacterized protein</fullName>
    </submittedName>
</protein>
<sequence length="279" mass="31109">MNVDNQVIARSNVDLIHSYAVVDVTEEATFSLAASQEYQVAQIIDENHYIVDVVYPGQTRTVRRSDLTGGSHVYVLGRTTTAGGLERAHELQDLRTISAKTANPYISRDFDDASRQAVGEELETHAAEADFSKGFGTPQSTDPYQHLLAARLGWGGLSPEHAQYFQMFATSTGADVWTLEVPPLDYDHSGYFSIIKYDKLGRLYVAKAYLPGSDLVRNDDGTISVWFGDERVAGRPNVIETTQGEQFYYGIGLYQPLDAEQTRQYFDRLRARPLTPVQA</sequence>
<evidence type="ECO:0000313" key="1">
    <source>
        <dbReference type="EMBL" id="MQY07331.1"/>
    </source>
</evidence>
<organism evidence="1 2">
    <name type="scientific">Actinomadura macrotermitis</name>
    <dbReference type="NCBI Taxonomy" id="2585200"/>
    <lineage>
        <taxon>Bacteria</taxon>
        <taxon>Bacillati</taxon>
        <taxon>Actinomycetota</taxon>
        <taxon>Actinomycetes</taxon>
        <taxon>Streptosporangiales</taxon>
        <taxon>Thermomonosporaceae</taxon>
        <taxon>Actinomadura</taxon>
    </lineage>
</organism>
<reference evidence="1 2" key="1">
    <citation type="submission" date="2019-10" db="EMBL/GenBank/DDBJ databases">
        <title>Actinomadura rubteroloni sp. nov. and Actinomadura macrotermitis sp. nov., isolated from the gut of fungus growing-termite Macrotermes natalensis.</title>
        <authorList>
            <person name="Benndorf R."/>
            <person name="Martin K."/>
            <person name="Kuefner M."/>
            <person name="De Beer W."/>
            <person name="Kaster A.-K."/>
            <person name="Vollmers J."/>
            <person name="Poulsen M."/>
            <person name="Beemelmanns C."/>
        </authorList>
    </citation>
    <scope>NUCLEOTIDE SEQUENCE [LARGE SCALE GENOMIC DNA]</scope>
    <source>
        <strain evidence="1 2">RB68</strain>
    </source>
</reference>
<comment type="caution">
    <text evidence="1">The sequence shown here is derived from an EMBL/GenBank/DDBJ whole genome shotgun (WGS) entry which is preliminary data.</text>
</comment>
<evidence type="ECO:0000313" key="2">
    <source>
        <dbReference type="Proteomes" id="UP000487268"/>
    </source>
</evidence>
<dbReference type="Gene3D" id="2.60.120.600">
    <property type="entry name" value="Domain of unknown function DUF1214, C-terminal domain"/>
    <property type="match status" value="1"/>
</dbReference>
<dbReference type="SUPFAM" id="SSF160935">
    <property type="entry name" value="VPA0735-like"/>
    <property type="match status" value="1"/>
</dbReference>
<dbReference type="EMBL" id="WEGH01000003">
    <property type="protein sequence ID" value="MQY07331.1"/>
    <property type="molecule type" value="Genomic_DNA"/>
</dbReference>
<keyword evidence="2" id="KW-1185">Reference proteome</keyword>
<gene>
    <name evidence="1" type="ORF">ACRB68_54310</name>
</gene>
<name>A0A7K0C1I6_9ACTN</name>
<dbReference type="AlphaFoldDB" id="A0A7K0C1I6"/>
<accession>A0A7K0C1I6</accession>